<proteinExistence type="predicted"/>
<dbReference type="RefSeq" id="WP_007036328.1">
    <property type="nucleotide sequence ID" value="NZ_CABKUK010000004.1"/>
</dbReference>
<gene>
    <name evidence="2" type="ORF">DWW02_09435</name>
</gene>
<sequence>MCPRKIYIECPKLSHREIDKGSIRSNASANYPAFYRNKQKYETAEYLCMMRLRKIWSEGTFAVLKREHNLKTIKKRGIHKTGEECLLSAASLNLKRMIKVA</sequence>
<feature type="domain" description="Transposase DDE" evidence="1">
    <location>
        <begin position="36"/>
        <end position="98"/>
    </location>
</feature>
<evidence type="ECO:0000313" key="3">
    <source>
        <dbReference type="Proteomes" id="UP000284543"/>
    </source>
</evidence>
<evidence type="ECO:0000259" key="1">
    <source>
        <dbReference type="Pfam" id="PF13751"/>
    </source>
</evidence>
<organism evidence="2 3">
    <name type="scientific">Enterocloster bolteae</name>
    <dbReference type="NCBI Taxonomy" id="208479"/>
    <lineage>
        <taxon>Bacteria</taxon>
        <taxon>Bacillati</taxon>
        <taxon>Bacillota</taxon>
        <taxon>Clostridia</taxon>
        <taxon>Lachnospirales</taxon>
        <taxon>Lachnospiraceae</taxon>
        <taxon>Enterocloster</taxon>
    </lineage>
</organism>
<dbReference type="Pfam" id="PF13751">
    <property type="entry name" value="DDE_Tnp_1_6"/>
    <property type="match status" value="1"/>
</dbReference>
<dbReference type="InterPro" id="IPR025668">
    <property type="entry name" value="Tnp_DDE_dom"/>
</dbReference>
<reference evidence="2 3" key="1">
    <citation type="submission" date="2018-08" db="EMBL/GenBank/DDBJ databases">
        <title>A genome reference for cultivated species of the human gut microbiota.</title>
        <authorList>
            <person name="Zou Y."/>
            <person name="Xue W."/>
            <person name="Luo G."/>
        </authorList>
    </citation>
    <scope>NUCLEOTIDE SEQUENCE [LARGE SCALE GENOMIC DNA]</scope>
    <source>
        <strain evidence="2 3">AF14-18</strain>
    </source>
</reference>
<accession>A0A412Z9H2</accession>
<dbReference type="KEGG" id="cbol:CGC65_23420"/>
<dbReference type="Proteomes" id="UP000284543">
    <property type="component" value="Unassembled WGS sequence"/>
</dbReference>
<name>A0A412Z9H2_9FIRM</name>
<dbReference type="AlphaFoldDB" id="A0A412Z9H2"/>
<comment type="caution">
    <text evidence="2">The sequence shown here is derived from an EMBL/GenBank/DDBJ whole genome shotgun (WGS) entry which is preliminary data.</text>
</comment>
<dbReference type="EMBL" id="QRZM01000003">
    <property type="protein sequence ID" value="RGV76774.1"/>
    <property type="molecule type" value="Genomic_DNA"/>
</dbReference>
<evidence type="ECO:0000313" key="2">
    <source>
        <dbReference type="EMBL" id="RGV76774.1"/>
    </source>
</evidence>
<protein>
    <recommendedName>
        <fullName evidence="1">Transposase DDE domain-containing protein</fullName>
    </recommendedName>
</protein>